<keyword evidence="2" id="KW-0812">Transmembrane</keyword>
<keyword evidence="5" id="KW-1185">Reference proteome</keyword>
<evidence type="ECO:0000256" key="1">
    <source>
        <dbReference type="SAM" id="MobiDB-lite"/>
    </source>
</evidence>
<organism evidence="4 5">
    <name type="scientific">Capronia epimyces CBS 606.96</name>
    <dbReference type="NCBI Taxonomy" id="1182542"/>
    <lineage>
        <taxon>Eukaryota</taxon>
        <taxon>Fungi</taxon>
        <taxon>Dikarya</taxon>
        <taxon>Ascomycota</taxon>
        <taxon>Pezizomycotina</taxon>
        <taxon>Eurotiomycetes</taxon>
        <taxon>Chaetothyriomycetidae</taxon>
        <taxon>Chaetothyriales</taxon>
        <taxon>Herpotrichiellaceae</taxon>
        <taxon>Capronia</taxon>
    </lineage>
</organism>
<proteinExistence type="predicted"/>
<evidence type="ECO:0000256" key="3">
    <source>
        <dbReference type="SAM" id="SignalP"/>
    </source>
</evidence>
<keyword evidence="2" id="KW-1133">Transmembrane helix</keyword>
<feature type="signal peptide" evidence="3">
    <location>
        <begin position="1"/>
        <end position="20"/>
    </location>
</feature>
<feature type="transmembrane region" description="Helical" evidence="2">
    <location>
        <begin position="165"/>
        <end position="187"/>
    </location>
</feature>
<dbReference type="Proteomes" id="UP000019478">
    <property type="component" value="Unassembled WGS sequence"/>
</dbReference>
<dbReference type="OrthoDB" id="3562634at2759"/>
<dbReference type="RefSeq" id="XP_007735347.1">
    <property type="nucleotide sequence ID" value="XM_007737157.1"/>
</dbReference>
<feature type="compositionally biased region" description="Polar residues" evidence="1">
    <location>
        <begin position="134"/>
        <end position="147"/>
    </location>
</feature>
<protein>
    <recommendedName>
        <fullName evidence="6">Extracellular membrane protein CFEM domain-containing protein</fullName>
    </recommendedName>
</protein>
<feature type="compositionally biased region" description="Low complexity" evidence="1">
    <location>
        <begin position="122"/>
        <end position="133"/>
    </location>
</feature>
<comment type="caution">
    <text evidence="4">The sequence shown here is derived from an EMBL/GenBank/DDBJ whole genome shotgun (WGS) entry which is preliminary data.</text>
</comment>
<keyword evidence="2" id="KW-0472">Membrane</keyword>
<dbReference type="AlphaFoldDB" id="W9YEM9"/>
<reference evidence="4 5" key="1">
    <citation type="submission" date="2013-03" db="EMBL/GenBank/DDBJ databases">
        <title>The Genome Sequence of Capronia epimyces CBS 606.96.</title>
        <authorList>
            <consortium name="The Broad Institute Genomics Platform"/>
            <person name="Cuomo C."/>
            <person name="de Hoog S."/>
            <person name="Gorbushina A."/>
            <person name="Walker B."/>
            <person name="Young S.K."/>
            <person name="Zeng Q."/>
            <person name="Gargeya S."/>
            <person name="Fitzgerald M."/>
            <person name="Haas B."/>
            <person name="Abouelleil A."/>
            <person name="Allen A.W."/>
            <person name="Alvarado L."/>
            <person name="Arachchi H.M."/>
            <person name="Berlin A.M."/>
            <person name="Chapman S.B."/>
            <person name="Gainer-Dewar J."/>
            <person name="Goldberg J."/>
            <person name="Griggs A."/>
            <person name="Gujja S."/>
            <person name="Hansen M."/>
            <person name="Howarth C."/>
            <person name="Imamovic A."/>
            <person name="Ireland A."/>
            <person name="Larimer J."/>
            <person name="McCowan C."/>
            <person name="Murphy C."/>
            <person name="Pearson M."/>
            <person name="Poon T.W."/>
            <person name="Priest M."/>
            <person name="Roberts A."/>
            <person name="Saif S."/>
            <person name="Shea T."/>
            <person name="Sisk P."/>
            <person name="Sykes S."/>
            <person name="Wortman J."/>
            <person name="Nusbaum C."/>
            <person name="Birren B."/>
        </authorList>
    </citation>
    <scope>NUCLEOTIDE SEQUENCE [LARGE SCALE GENOMIC DNA]</scope>
    <source>
        <strain evidence="4 5">CBS 606.96</strain>
    </source>
</reference>
<keyword evidence="3" id="KW-0732">Signal</keyword>
<dbReference type="GeneID" id="19171147"/>
<dbReference type="EMBL" id="AMGY01000006">
    <property type="protein sequence ID" value="EXJ80759.1"/>
    <property type="molecule type" value="Genomic_DNA"/>
</dbReference>
<feature type="chain" id="PRO_5004934547" description="Extracellular membrane protein CFEM domain-containing protein" evidence="3">
    <location>
        <begin position="21"/>
        <end position="190"/>
    </location>
</feature>
<evidence type="ECO:0000313" key="5">
    <source>
        <dbReference type="Proteomes" id="UP000019478"/>
    </source>
</evidence>
<evidence type="ECO:0008006" key="6">
    <source>
        <dbReference type="Google" id="ProtNLM"/>
    </source>
</evidence>
<sequence>MPSSVSTSLIPLYIAASSLAGGFVHAQLGADAQSEPDWCITNCDITITPTNPRKATCKGDETGKALEKCTCDAFMANNDPMILCVQKCPEDQQLAYAKNLPNLCGKTLFPWFDLSTTPNPPAENTAAAASNPSRPTASATNSGSGSRSAMVIMPESSKAESARALLAHAGLVGYLILLVGVGVIITLSMC</sequence>
<feature type="region of interest" description="Disordered" evidence="1">
    <location>
        <begin position="120"/>
        <end position="149"/>
    </location>
</feature>
<evidence type="ECO:0000256" key="2">
    <source>
        <dbReference type="SAM" id="Phobius"/>
    </source>
</evidence>
<evidence type="ECO:0000313" key="4">
    <source>
        <dbReference type="EMBL" id="EXJ80759.1"/>
    </source>
</evidence>
<gene>
    <name evidence="4" type="ORF">A1O3_07043</name>
</gene>
<accession>W9YEM9</accession>
<dbReference type="HOGENOM" id="CLU_114602_1_0_1"/>
<name>W9YEM9_9EURO</name>